<comment type="caution">
    <text evidence="2">The sequence shown here is derived from an EMBL/GenBank/DDBJ whole genome shotgun (WGS) entry which is preliminary data.</text>
</comment>
<dbReference type="EMBL" id="BMKL01000001">
    <property type="protein sequence ID" value="GGD93374.1"/>
    <property type="molecule type" value="Genomic_DNA"/>
</dbReference>
<protein>
    <recommendedName>
        <fullName evidence="4">Preprotein translocase subunit YajC</fullName>
    </recommendedName>
</protein>
<feature type="signal peptide" evidence="1">
    <location>
        <begin position="1"/>
        <end position="23"/>
    </location>
</feature>
<reference evidence="3" key="1">
    <citation type="journal article" date="2019" name="Int. J. Syst. Evol. Microbiol.">
        <title>The Global Catalogue of Microorganisms (GCM) 10K type strain sequencing project: providing services to taxonomists for standard genome sequencing and annotation.</title>
        <authorList>
            <consortium name="The Broad Institute Genomics Platform"/>
            <consortium name="The Broad Institute Genome Sequencing Center for Infectious Disease"/>
            <person name="Wu L."/>
            <person name="Ma J."/>
        </authorList>
    </citation>
    <scope>NUCLEOTIDE SEQUENCE [LARGE SCALE GENOMIC DNA]</scope>
    <source>
        <strain evidence="3">CGMCC 1.15959</strain>
    </source>
</reference>
<keyword evidence="3" id="KW-1185">Reference proteome</keyword>
<sequence>MKARTYRAALGLAVAICAVPSFAEEGNTGQRTRQVSVAPYIEANQVLTSELSPGSDTVTYTQVAVGVDAGVQGRNNGGSASIRYERTFGYDSSVSDSSTLSGVARGYASVVPRAVTVEGGALATRTRINANGGATVGAGSRRDGASQVYSAYAGPSVHTSAGDAEINANYRIGYTRVDGPDVAATAPGAPVLDVFDESVAQRAGVHVGTRPGAPLPVGLGIGGGAYQEDVSNLDQRVRDLHVRADVSVPLTPSLAAVGGVGYEDVEVSSRDALRDAGGNPVVGADGRFVTDDNAPRKLAYDVVGIIWDVGVMWRPSSRTSAEAHIGRRYDSLTYYGSFAWAPDTRSSVNLAVYDGLSGFGGQLNNALVALPTDFAANRNPITGEVTGCVASLQGSNCLTGVLGSVRSAVFRGRGMAASYSRQLGRMSAGVGLGYDRRKFIAAPGTVLAIANGVIDESVWAAAYLSGQIDARSAFNVNAYANWITSGFAGAGDATAIGASAAYRRYLLYGLSANAAVGVDSLDSSLAGEDLTTASALLGLRYDF</sequence>
<accession>A0ABQ1S4B0</accession>
<evidence type="ECO:0000313" key="3">
    <source>
        <dbReference type="Proteomes" id="UP000619041"/>
    </source>
</evidence>
<proteinExistence type="predicted"/>
<evidence type="ECO:0000313" key="2">
    <source>
        <dbReference type="EMBL" id="GGD93374.1"/>
    </source>
</evidence>
<evidence type="ECO:0000256" key="1">
    <source>
        <dbReference type="SAM" id="SignalP"/>
    </source>
</evidence>
<name>A0ABQ1S4B0_9SPHN</name>
<organism evidence="2 3">
    <name type="scientific">Tsuneonella deserti</name>
    <dbReference type="NCBI Taxonomy" id="2035528"/>
    <lineage>
        <taxon>Bacteria</taxon>
        <taxon>Pseudomonadati</taxon>
        <taxon>Pseudomonadota</taxon>
        <taxon>Alphaproteobacteria</taxon>
        <taxon>Sphingomonadales</taxon>
        <taxon>Erythrobacteraceae</taxon>
        <taxon>Tsuneonella</taxon>
    </lineage>
</organism>
<keyword evidence="1" id="KW-0732">Signal</keyword>
<feature type="chain" id="PRO_5045157921" description="Preprotein translocase subunit YajC" evidence="1">
    <location>
        <begin position="24"/>
        <end position="543"/>
    </location>
</feature>
<evidence type="ECO:0008006" key="4">
    <source>
        <dbReference type="Google" id="ProtNLM"/>
    </source>
</evidence>
<gene>
    <name evidence="2" type="ORF">GCM10011515_11460</name>
</gene>
<dbReference type="Proteomes" id="UP000619041">
    <property type="component" value="Unassembled WGS sequence"/>
</dbReference>